<evidence type="ECO:0000256" key="1">
    <source>
        <dbReference type="ARBA" id="ARBA00004651"/>
    </source>
</evidence>
<dbReference type="GO" id="GO:0005886">
    <property type="term" value="C:plasma membrane"/>
    <property type="evidence" value="ECO:0007669"/>
    <property type="project" value="UniProtKB-SubCell"/>
</dbReference>
<dbReference type="RefSeq" id="XP_023946428.2">
    <property type="nucleotide sequence ID" value="XM_024090660.2"/>
</dbReference>
<keyword evidence="4 10" id="KW-0812">Transmembrane</keyword>
<dbReference type="OrthoDB" id="7550533at2759"/>
<dbReference type="GO" id="GO:0005549">
    <property type="term" value="F:odorant binding"/>
    <property type="evidence" value="ECO:0007669"/>
    <property type="project" value="InterPro"/>
</dbReference>
<feature type="transmembrane region" description="Helical" evidence="10">
    <location>
        <begin position="43"/>
        <end position="69"/>
    </location>
</feature>
<dbReference type="Proteomes" id="UP001652582">
    <property type="component" value="Chromosome 19"/>
</dbReference>
<feature type="transmembrane region" description="Helical" evidence="10">
    <location>
        <begin position="144"/>
        <end position="164"/>
    </location>
</feature>
<evidence type="ECO:0000256" key="10">
    <source>
        <dbReference type="RuleBase" id="RU351113"/>
    </source>
</evidence>
<protein>
    <recommendedName>
        <fullName evidence="10">Odorant receptor</fullName>
    </recommendedName>
</protein>
<dbReference type="PANTHER" id="PTHR21137">
    <property type="entry name" value="ODORANT RECEPTOR"/>
    <property type="match status" value="1"/>
</dbReference>
<keyword evidence="9 10" id="KW-0807">Transducer</keyword>
<keyword evidence="2" id="KW-1003">Cell membrane</keyword>
<dbReference type="Pfam" id="PF02949">
    <property type="entry name" value="7tm_6"/>
    <property type="match status" value="1"/>
</dbReference>
<evidence type="ECO:0000256" key="7">
    <source>
        <dbReference type="ARBA" id="ARBA00023136"/>
    </source>
</evidence>
<gene>
    <name evidence="12" type="primary">LOC112051847</name>
</gene>
<sequence>MKLSLGEFAPDRCDLRTMLDNVAKILRLVTINIDKNNNKRIPLVFHLTVFVAAAGYIYIYVFSMFWFVFVRCRETGDFTAAAVVFSLGVNSETSATKFLFMVIYKDKLHGMLQRYLESDSKVVPESRFARNLTKKLYVIKKRASFVWLAINVMSLAYVLLPLLMPGRHFTEDYYVIYGLEPMIESPNYEIATTFMTITILTGVYVVAGVTAFILVIIGYIEAHILTLSDEMLAIWEDAESHYEDIETTGTSDEIKKLFLNNYIKNRLKEIITFQILDINLLNDFEEVFRITMAVDFFLITVGIVLELLGRIENTYLELPYTFLQIFMDCYIGQKLIDACNIFENAVYNCKWENFDKANMKTVCIMLQCAQKSLSLTAGGLVKLDFVCLMSAMKSTYSFYTTLQSTVNKT</sequence>
<keyword evidence="8 10" id="KW-0675">Receptor</keyword>
<evidence type="ECO:0000256" key="2">
    <source>
        <dbReference type="ARBA" id="ARBA00022475"/>
    </source>
</evidence>
<comment type="subcellular location">
    <subcellularLocation>
        <location evidence="1 10">Cell membrane</location>
        <topology evidence="1 10">Multi-pass membrane protein</topology>
    </subcellularLocation>
</comment>
<dbReference type="KEGG" id="bany:112051847"/>
<evidence type="ECO:0000256" key="5">
    <source>
        <dbReference type="ARBA" id="ARBA00022725"/>
    </source>
</evidence>
<dbReference type="AlphaFoldDB" id="A0A6J1NNE9"/>
<keyword evidence="7 10" id="KW-0472">Membrane</keyword>
<keyword evidence="6 10" id="KW-1133">Transmembrane helix</keyword>
<evidence type="ECO:0000313" key="11">
    <source>
        <dbReference type="Proteomes" id="UP001652582"/>
    </source>
</evidence>
<evidence type="ECO:0000256" key="9">
    <source>
        <dbReference type="ARBA" id="ARBA00023224"/>
    </source>
</evidence>
<comment type="caution">
    <text evidence="10">Lacks conserved residue(s) required for the propagation of feature annotation.</text>
</comment>
<evidence type="ECO:0000256" key="8">
    <source>
        <dbReference type="ARBA" id="ARBA00023170"/>
    </source>
</evidence>
<keyword evidence="5 10" id="KW-0552">Olfaction</keyword>
<dbReference type="GeneID" id="112051847"/>
<dbReference type="GO" id="GO:0007165">
    <property type="term" value="P:signal transduction"/>
    <property type="evidence" value="ECO:0007669"/>
    <property type="project" value="UniProtKB-KW"/>
</dbReference>
<proteinExistence type="inferred from homology"/>
<comment type="similarity">
    <text evidence="10">Belongs to the insect chemoreceptor superfamily. Heteromeric odorant receptor channel (TC 1.A.69) family.</text>
</comment>
<evidence type="ECO:0000256" key="3">
    <source>
        <dbReference type="ARBA" id="ARBA00022606"/>
    </source>
</evidence>
<keyword evidence="3 10" id="KW-0716">Sensory transduction</keyword>
<keyword evidence="11" id="KW-1185">Reference proteome</keyword>
<organism evidence="11 12">
    <name type="scientific">Bicyclus anynana</name>
    <name type="common">Squinting bush brown butterfly</name>
    <dbReference type="NCBI Taxonomy" id="110368"/>
    <lineage>
        <taxon>Eukaryota</taxon>
        <taxon>Metazoa</taxon>
        <taxon>Ecdysozoa</taxon>
        <taxon>Arthropoda</taxon>
        <taxon>Hexapoda</taxon>
        <taxon>Insecta</taxon>
        <taxon>Pterygota</taxon>
        <taxon>Neoptera</taxon>
        <taxon>Endopterygota</taxon>
        <taxon>Lepidoptera</taxon>
        <taxon>Glossata</taxon>
        <taxon>Ditrysia</taxon>
        <taxon>Papilionoidea</taxon>
        <taxon>Nymphalidae</taxon>
        <taxon>Satyrinae</taxon>
        <taxon>Satyrini</taxon>
        <taxon>Mycalesina</taxon>
        <taxon>Bicyclus</taxon>
    </lineage>
</organism>
<dbReference type="GO" id="GO:0004984">
    <property type="term" value="F:olfactory receptor activity"/>
    <property type="evidence" value="ECO:0007669"/>
    <property type="project" value="InterPro"/>
</dbReference>
<evidence type="ECO:0000256" key="4">
    <source>
        <dbReference type="ARBA" id="ARBA00022692"/>
    </source>
</evidence>
<accession>A0A6J1NNE9</accession>
<evidence type="ECO:0000256" key="6">
    <source>
        <dbReference type="ARBA" id="ARBA00022989"/>
    </source>
</evidence>
<name>A0A6J1NNE9_BICAN</name>
<evidence type="ECO:0000313" key="12">
    <source>
        <dbReference type="RefSeq" id="XP_023946428.2"/>
    </source>
</evidence>
<reference evidence="12" key="1">
    <citation type="submission" date="2025-08" db="UniProtKB">
        <authorList>
            <consortium name="RefSeq"/>
        </authorList>
    </citation>
    <scope>IDENTIFICATION</scope>
</reference>
<feature type="transmembrane region" description="Helical" evidence="10">
    <location>
        <begin position="194"/>
        <end position="220"/>
    </location>
</feature>
<dbReference type="PANTHER" id="PTHR21137:SF35">
    <property type="entry name" value="ODORANT RECEPTOR 19A-RELATED"/>
    <property type="match status" value="1"/>
</dbReference>
<dbReference type="InterPro" id="IPR004117">
    <property type="entry name" value="7tm6_olfct_rcpt"/>
</dbReference>